<evidence type="ECO:0000256" key="5">
    <source>
        <dbReference type="ARBA" id="ARBA00023242"/>
    </source>
</evidence>
<dbReference type="SMART" id="SM00066">
    <property type="entry name" value="GAL4"/>
    <property type="match status" value="1"/>
</dbReference>
<dbReference type="GeneID" id="28731065"/>
<name>A0A0N0NIV5_9EURO</name>
<protein>
    <recommendedName>
        <fullName evidence="6">Zn(2)-C6 fungal-type domain-containing protein</fullName>
    </recommendedName>
</protein>
<reference evidence="7 8" key="1">
    <citation type="submission" date="2015-06" db="EMBL/GenBank/DDBJ databases">
        <title>Draft genome of the ant-associated black yeast Phialophora attae CBS 131958.</title>
        <authorList>
            <person name="Moreno L.F."/>
            <person name="Stielow B.J."/>
            <person name="de Hoog S."/>
            <person name="Vicente V.A."/>
            <person name="Weiss V.A."/>
            <person name="de Vries M."/>
            <person name="Cruz L.M."/>
            <person name="Souza E.M."/>
        </authorList>
    </citation>
    <scope>NUCLEOTIDE SEQUENCE [LARGE SCALE GENOMIC DNA]</scope>
    <source>
        <strain evidence="7 8">CBS 131958</strain>
    </source>
</reference>
<dbReference type="RefSeq" id="XP_017995852.1">
    <property type="nucleotide sequence ID" value="XM_018139185.1"/>
</dbReference>
<dbReference type="PANTHER" id="PTHR37534:SF46">
    <property type="entry name" value="ZN(II)2CYS6 TRANSCRIPTION FACTOR (EUROFUNG)"/>
    <property type="match status" value="1"/>
</dbReference>
<evidence type="ECO:0000256" key="1">
    <source>
        <dbReference type="ARBA" id="ARBA00004123"/>
    </source>
</evidence>
<keyword evidence="3" id="KW-0238">DNA-binding</keyword>
<dbReference type="InterPro" id="IPR036864">
    <property type="entry name" value="Zn2-C6_fun-type_DNA-bd_sf"/>
</dbReference>
<evidence type="ECO:0000313" key="8">
    <source>
        <dbReference type="Proteomes" id="UP000038010"/>
    </source>
</evidence>
<keyword evidence="4" id="KW-0804">Transcription</keyword>
<dbReference type="STRING" id="1664694.A0A0N0NIV5"/>
<comment type="subcellular location">
    <subcellularLocation>
        <location evidence="1">Nucleus</location>
    </subcellularLocation>
</comment>
<keyword evidence="2" id="KW-0805">Transcription regulation</keyword>
<dbReference type="GO" id="GO:0000981">
    <property type="term" value="F:DNA-binding transcription factor activity, RNA polymerase II-specific"/>
    <property type="evidence" value="ECO:0007669"/>
    <property type="project" value="InterPro"/>
</dbReference>
<evidence type="ECO:0000313" key="7">
    <source>
        <dbReference type="EMBL" id="KPI35889.1"/>
    </source>
</evidence>
<accession>A0A0N0NIV5</accession>
<dbReference type="CDD" id="cd00067">
    <property type="entry name" value="GAL4"/>
    <property type="match status" value="1"/>
</dbReference>
<evidence type="ECO:0000256" key="3">
    <source>
        <dbReference type="ARBA" id="ARBA00023125"/>
    </source>
</evidence>
<dbReference type="InterPro" id="IPR001138">
    <property type="entry name" value="Zn2Cys6_DnaBD"/>
</dbReference>
<dbReference type="Pfam" id="PF11951">
    <property type="entry name" value="Fungal_trans_2"/>
    <property type="match status" value="1"/>
</dbReference>
<evidence type="ECO:0000256" key="2">
    <source>
        <dbReference type="ARBA" id="ARBA00023015"/>
    </source>
</evidence>
<dbReference type="PROSITE" id="PS00463">
    <property type="entry name" value="ZN2_CY6_FUNGAL_1"/>
    <property type="match status" value="1"/>
</dbReference>
<dbReference type="EMBL" id="LFJN01000035">
    <property type="protein sequence ID" value="KPI35889.1"/>
    <property type="molecule type" value="Genomic_DNA"/>
</dbReference>
<feature type="domain" description="Zn(2)-C6 fungal-type" evidence="6">
    <location>
        <begin position="14"/>
        <end position="44"/>
    </location>
</feature>
<dbReference type="InterPro" id="IPR021858">
    <property type="entry name" value="Fun_TF"/>
</dbReference>
<sequence>MPQTSGGRLRTKTGCLTCRSRRKKCDERIPVCDRCSASQRKCEWPGAHDLLDRRHVARRGSASSAGSTSSTPRNYSSAQATLAIVVQAPPLSLRSESVSSQIMRRDVEPLVSANFFDNYFDMVLLPDCHPQFYHGSLGEIKDLMTKHPSLYFALLACSAAQVHSLSGTSQLHGLALEYYDRGIKHVSELLDVDSVANHDGLLITIILLYLHGCLGRATFDDVPRHLDAAVGLLRLRLFNGKGGVRQPLDRLAIESSLYQIFLTAAGSWVDPPSSNPQLDTSFWSITLSEPPSADYDAIATLKDELSSWEALLLTNGDLDVAAAQSNLGHYQLYKDSMYLYILIASLLLDQAINTTSDGESVQVPKASTSWQAVRMLRILEQHQSENAWAKFYASNWPLYTCGFFMAGASDQDIVRQGLMLRTEVTGFSQPARFLEELEIVWDRRNRQCDEIEPV</sequence>
<dbReference type="Pfam" id="PF00172">
    <property type="entry name" value="Zn_clus"/>
    <property type="match status" value="1"/>
</dbReference>
<dbReference type="Proteomes" id="UP000038010">
    <property type="component" value="Unassembled WGS sequence"/>
</dbReference>
<keyword evidence="5" id="KW-0539">Nucleus</keyword>
<dbReference type="GO" id="GO:0005634">
    <property type="term" value="C:nucleus"/>
    <property type="evidence" value="ECO:0007669"/>
    <property type="project" value="UniProtKB-SubCell"/>
</dbReference>
<evidence type="ECO:0000256" key="4">
    <source>
        <dbReference type="ARBA" id="ARBA00023163"/>
    </source>
</evidence>
<dbReference type="Gene3D" id="4.10.240.10">
    <property type="entry name" value="Zn(2)-C6 fungal-type DNA-binding domain"/>
    <property type="match status" value="1"/>
</dbReference>
<dbReference type="GO" id="GO:0008270">
    <property type="term" value="F:zinc ion binding"/>
    <property type="evidence" value="ECO:0007669"/>
    <property type="project" value="InterPro"/>
</dbReference>
<gene>
    <name evidence="7" type="ORF">AB675_10415</name>
</gene>
<dbReference type="PANTHER" id="PTHR37534">
    <property type="entry name" value="TRANSCRIPTIONAL ACTIVATOR PROTEIN UGA3"/>
    <property type="match status" value="1"/>
</dbReference>
<comment type="caution">
    <text evidence="7">The sequence shown here is derived from an EMBL/GenBank/DDBJ whole genome shotgun (WGS) entry which is preliminary data.</text>
</comment>
<organism evidence="7 8">
    <name type="scientific">Cyphellophora attinorum</name>
    <dbReference type="NCBI Taxonomy" id="1664694"/>
    <lineage>
        <taxon>Eukaryota</taxon>
        <taxon>Fungi</taxon>
        <taxon>Dikarya</taxon>
        <taxon>Ascomycota</taxon>
        <taxon>Pezizomycotina</taxon>
        <taxon>Eurotiomycetes</taxon>
        <taxon>Chaetothyriomycetidae</taxon>
        <taxon>Chaetothyriales</taxon>
        <taxon>Cyphellophoraceae</taxon>
        <taxon>Cyphellophora</taxon>
    </lineage>
</organism>
<keyword evidence="8" id="KW-1185">Reference proteome</keyword>
<evidence type="ECO:0000259" key="6">
    <source>
        <dbReference type="PROSITE" id="PS50048"/>
    </source>
</evidence>
<dbReference type="PROSITE" id="PS50048">
    <property type="entry name" value="ZN2_CY6_FUNGAL_2"/>
    <property type="match status" value="1"/>
</dbReference>
<dbReference type="VEuPathDB" id="FungiDB:AB675_10415"/>
<dbReference type="OrthoDB" id="1919336at2759"/>
<dbReference type="AlphaFoldDB" id="A0A0N0NIV5"/>
<dbReference type="SUPFAM" id="SSF57701">
    <property type="entry name" value="Zn2/Cys6 DNA-binding domain"/>
    <property type="match status" value="1"/>
</dbReference>
<dbReference type="GO" id="GO:0003677">
    <property type="term" value="F:DNA binding"/>
    <property type="evidence" value="ECO:0007669"/>
    <property type="project" value="UniProtKB-KW"/>
</dbReference>
<proteinExistence type="predicted"/>